<accession>A0A537M806</accession>
<sequence length="148" mass="16240">MAAGGPRRLSTEVTTAVYWDSSAVLSSLFRDQHSEAASKRARSPAVHFLSTLAWAEVHAVIARIERERALTKVLIAAARESLEEGPWRHLNAVPDWKVVRDLSSKWPLRGGDLWHLAVAKSLQSELPELAFFSFDARLAAAAQGEGLA</sequence>
<gene>
    <name evidence="2" type="ORF">E6H02_00790</name>
</gene>
<dbReference type="InterPro" id="IPR029060">
    <property type="entry name" value="PIN-like_dom_sf"/>
</dbReference>
<proteinExistence type="predicted"/>
<dbReference type="EMBL" id="VBAM01000023">
    <property type="protein sequence ID" value="TMJ16403.1"/>
    <property type="molecule type" value="Genomic_DNA"/>
</dbReference>
<dbReference type="CDD" id="cd09874">
    <property type="entry name" value="PIN_MT3492-like"/>
    <property type="match status" value="1"/>
</dbReference>
<organism evidence="2 3">
    <name type="scientific">Candidatus Segetimicrobium genomatis</name>
    <dbReference type="NCBI Taxonomy" id="2569760"/>
    <lineage>
        <taxon>Bacteria</taxon>
        <taxon>Bacillati</taxon>
        <taxon>Candidatus Sysuimicrobiota</taxon>
        <taxon>Candidatus Sysuimicrobiia</taxon>
        <taxon>Candidatus Sysuimicrobiales</taxon>
        <taxon>Candidatus Segetimicrobiaceae</taxon>
        <taxon>Candidatus Segetimicrobium</taxon>
    </lineage>
</organism>
<dbReference type="Gene3D" id="3.40.50.1010">
    <property type="entry name" value="5'-nuclease"/>
    <property type="match status" value="1"/>
</dbReference>
<dbReference type="AlphaFoldDB" id="A0A537M806"/>
<protein>
    <submittedName>
        <fullName evidence="2">Type II toxin-antitoxin system VapC family toxin</fullName>
    </submittedName>
</protein>
<name>A0A537M806_9BACT</name>
<dbReference type="InterPro" id="IPR002716">
    <property type="entry name" value="PIN_dom"/>
</dbReference>
<feature type="domain" description="PIN" evidence="1">
    <location>
        <begin position="18"/>
        <end position="142"/>
    </location>
</feature>
<dbReference type="Proteomes" id="UP000320393">
    <property type="component" value="Unassembled WGS sequence"/>
</dbReference>
<evidence type="ECO:0000313" key="3">
    <source>
        <dbReference type="Proteomes" id="UP000320393"/>
    </source>
</evidence>
<dbReference type="SUPFAM" id="SSF88723">
    <property type="entry name" value="PIN domain-like"/>
    <property type="match status" value="1"/>
</dbReference>
<evidence type="ECO:0000313" key="2">
    <source>
        <dbReference type="EMBL" id="TMJ16403.1"/>
    </source>
</evidence>
<reference evidence="2 3" key="1">
    <citation type="journal article" date="2019" name="Nat. Microbiol.">
        <title>Mediterranean grassland soil C-N compound turnover is dependent on rainfall and depth, and is mediated by genomically divergent microorganisms.</title>
        <authorList>
            <person name="Diamond S."/>
            <person name="Andeer P.F."/>
            <person name="Li Z."/>
            <person name="Crits-Christoph A."/>
            <person name="Burstein D."/>
            <person name="Anantharaman K."/>
            <person name="Lane K.R."/>
            <person name="Thomas B.C."/>
            <person name="Pan C."/>
            <person name="Northen T.R."/>
            <person name="Banfield J.F."/>
        </authorList>
    </citation>
    <scope>NUCLEOTIDE SEQUENCE [LARGE SCALE GENOMIC DNA]</scope>
    <source>
        <strain evidence="2">NP_5</strain>
    </source>
</reference>
<dbReference type="Pfam" id="PF01850">
    <property type="entry name" value="PIN"/>
    <property type="match status" value="1"/>
</dbReference>
<comment type="caution">
    <text evidence="2">The sequence shown here is derived from an EMBL/GenBank/DDBJ whole genome shotgun (WGS) entry which is preliminary data.</text>
</comment>
<evidence type="ECO:0000259" key="1">
    <source>
        <dbReference type="Pfam" id="PF01850"/>
    </source>
</evidence>